<sequence>MFKIISSLALALMLISGSAYSKGINITEQHLDGTTMNYFYQSGAGIEFKIHDGMVDYIWLTGKKKGNGNKNVPYRSRKIGNKMYIVNWIEESKNDFITLVFNFENNVMYSSGIMRFDKESPMTVFDGGIIQDLVLVEKQP</sequence>
<evidence type="ECO:0000256" key="1">
    <source>
        <dbReference type="SAM" id="SignalP"/>
    </source>
</evidence>
<feature type="chain" id="PRO_5046842037" description="MoaF-like domain-containing protein" evidence="1">
    <location>
        <begin position="22"/>
        <end position="140"/>
    </location>
</feature>
<dbReference type="Gene3D" id="2.40.128.20">
    <property type="match status" value="1"/>
</dbReference>
<dbReference type="EMBL" id="CP136522">
    <property type="protein sequence ID" value="WOT04205.1"/>
    <property type="molecule type" value="Genomic_DNA"/>
</dbReference>
<dbReference type="RefSeq" id="WP_310471834.1">
    <property type="nucleotide sequence ID" value="NZ_CP136522.1"/>
</dbReference>
<evidence type="ECO:0000313" key="4">
    <source>
        <dbReference type="Proteomes" id="UP001529491"/>
    </source>
</evidence>
<dbReference type="Pfam" id="PF22036">
    <property type="entry name" value="MoaF_like"/>
    <property type="match status" value="1"/>
</dbReference>
<name>A0ABZ0JV67_9GAMM</name>
<protein>
    <recommendedName>
        <fullName evidence="2">MoaF-like domain-containing protein</fullName>
    </recommendedName>
</protein>
<evidence type="ECO:0000259" key="2">
    <source>
        <dbReference type="Pfam" id="PF22036"/>
    </source>
</evidence>
<accession>A0ABZ0JV67</accession>
<organism evidence="3 4">
    <name type="scientific">Shewanella youngdeokensis</name>
    <dbReference type="NCBI Taxonomy" id="2999068"/>
    <lineage>
        <taxon>Bacteria</taxon>
        <taxon>Pseudomonadati</taxon>
        <taxon>Pseudomonadota</taxon>
        <taxon>Gammaproteobacteria</taxon>
        <taxon>Alteromonadales</taxon>
        <taxon>Shewanellaceae</taxon>
        <taxon>Shewanella</taxon>
    </lineage>
</organism>
<feature type="signal peptide" evidence="1">
    <location>
        <begin position="1"/>
        <end position="21"/>
    </location>
</feature>
<proteinExistence type="predicted"/>
<feature type="domain" description="MoaF-like" evidence="2">
    <location>
        <begin position="50"/>
        <end position="111"/>
    </location>
</feature>
<dbReference type="InterPro" id="IPR053892">
    <property type="entry name" value="MoaF-like"/>
</dbReference>
<gene>
    <name evidence="3" type="ORF">RGE70_12795</name>
</gene>
<evidence type="ECO:0000313" key="3">
    <source>
        <dbReference type="EMBL" id="WOT04205.1"/>
    </source>
</evidence>
<reference evidence="3 4" key="1">
    <citation type="submission" date="2023-10" db="EMBL/GenBank/DDBJ databases">
        <title>Complete genome sequence of Shewanella sp. DAU334.</title>
        <authorList>
            <person name="Lee Y.-S."/>
            <person name="Jeong H.-R."/>
            <person name="Hwang E.-J."/>
            <person name="Choi Y.-L."/>
            <person name="Kim G.-D."/>
        </authorList>
    </citation>
    <scope>NUCLEOTIDE SEQUENCE [LARGE SCALE GENOMIC DNA]</scope>
    <source>
        <strain evidence="3 4">DAU334</strain>
    </source>
</reference>
<keyword evidence="1" id="KW-0732">Signal</keyword>
<dbReference type="InterPro" id="IPR012674">
    <property type="entry name" value="Calycin"/>
</dbReference>
<keyword evidence="4" id="KW-1185">Reference proteome</keyword>
<dbReference type="Proteomes" id="UP001529491">
    <property type="component" value="Chromosome"/>
</dbReference>